<proteinExistence type="inferred from homology"/>
<gene>
    <name evidence="14" type="ORF">NP590_15095</name>
</gene>
<evidence type="ECO:0000256" key="8">
    <source>
        <dbReference type="ARBA" id="ARBA00022692"/>
    </source>
</evidence>
<evidence type="ECO:0000256" key="1">
    <source>
        <dbReference type="ARBA" id="ARBA00003540"/>
    </source>
</evidence>
<evidence type="ECO:0000256" key="11">
    <source>
        <dbReference type="ARBA" id="ARBA00023136"/>
    </source>
</evidence>
<comment type="similarity">
    <text evidence="3 12">Belongs to the ExbD/TolR family.</text>
</comment>
<evidence type="ECO:0000256" key="6">
    <source>
        <dbReference type="ARBA" id="ARBA00022475"/>
    </source>
</evidence>
<name>A0ABT1TL12_9GAMM</name>
<comment type="subcellular location">
    <subcellularLocation>
        <location evidence="2">Cell inner membrane</location>
        <topology evidence="2">Single-pass type II membrane protein</topology>
    </subcellularLocation>
    <subcellularLocation>
        <location evidence="12">Cell membrane</location>
        <topology evidence="12">Single-pass type II membrane protein</topology>
    </subcellularLocation>
</comment>
<dbReference type="RefSeq" id="WP_256603406.1">
    <property type="nucleotide sequence ID" value="NZ_JANIBJ010000030.1"/>
</dbReference>
<keyword evidence="7" id="KW-0997">Cell inner membrane</keyword>
<comment type="function">
    <text evidence="1">Involved in the TonB-dependent energy-dependent transport of various receptor-bound substrates.</text>
</comment>
<dbReference type="Gene3D" id="3.30.420.270">
    <property type="match status" value="1"/>
</dbReference>
<evidence type="ECO:0000256" key="3">
    <source>
        <dbReference type="ARBA" id="ARBA00005811"/>
    </source>
</evidence>
<sequence>MAFGGFDQHKTAGHTVAEINMIPLIDVMLVLLVIFMITAPMMTHAVKIDLPQANSQPQTPLPVEPVNLSIDNGGQLFWNQEAVSREQLRQKLAQLSSRPDSAELHVRADKGVAYHIVAETLADATQAGVSRIGFVSEPESSKP</sequence>
<evidence type="ECO:0000256" key="4">
    <source>
        <dbReference type="ARBA" id="ARBA00011471"/>
    </source>
</evidence>
<evidence type="ECO:0000256" key="12">
    <source>
        <dbReference type="RuleBase" id="RU003879"/>
    </source>
</evidence>
<dbReference type="Pfam" id="PF02472">
    <property type="entry name" value="ExbD"/>
    <property type="match status" value="1"/>
</dbReference>
<reference evidence="14 15" key="1">
    <citation type="submission" date="2022-07" db="EMBL/GenBank/DDBJ databases">
        <title>Methylomonas rivi sp. nov., Methylomonas rosea sp. nov., Methylomonas aureus sp. nov. and Methylomonas subterranea sp. nov., four novel methanotrophs isolated from a freshwater creek and the deep terrestrial subsurface.</title>
        <authorList>
            <person name="Abin C."/>
            <person name="Sankaranarayanan K."/>
            <person name="Garner C."/>
            <person name="Sindelar R."/>
            <person name="Kotary K."/>
            <person name="Garner R."/>
            <person name="Barclay S."/>
            <person name="Lawson P."/>
            <person name="Krumholz L."/>
        </authorList>
    </citation>
    <scope>NUCLEOTIDE SEQUENCE [LARGE SCALE GENOMIC DNA]</scope>
    <source>
        <strain evidence="14 15">SURF-2</strain>
    </source>
</reference>
<evidence type="ECO:0000256" key="5">
    <source>
        <dbReference type="ARBA" id="ARBA00022448"/>
    </source>
</evidence>
<dbReference type="EMBL" id="JANIBJ010000030">
    <property type="protein sequence ID" value="MCQ8105439.1"/>
    <property type="molecule type" value="Genomic_DNA"/>
</dbReference>
<keyword evidence="15" id="KW-1185">Reference proteome</keyword>
<organism evidence="14 15">
    <name type="scientific">Methylomonas subterranea</name>
    <dbReference type="NCBI Taxonomy" id="2952225"/>
    <lineage>
        <taxon>Bacteria</taxon>
        <taxon>Pseudomonadati</taxon>
        <taxon>Pseudomonadota</taxon>
        <taxon>Gammaproteobacteria</taxon>
        <taxon>Methylococcales</taxon>
        <taxon>Methylococcaceae</taxon>
        <taxon>Methylomonas</taxon>
    </lineage>
</organism>
<evidence type="ECO:0000256" key="7">
    <source>
        <dbReference type="ARBA" id="ARBA00022519"/>
    </source>
</evidence>
<evidence type="ECO:0000313" key="15">
    <source>
        <dbReference type="Proteomes" id="UP001524499"/>
    </source>
</evidence>
<evidence type="ECO:0000256" key="2">
    <source>
        <dbReference type="ARBA" id="ARBA00004249"/>
    </source>
</evidence>
<dbReference type="PANTHER" id="PTHR30558:SF12">
    <property type="entry name" value="BIOPOLYMER TRANSPORT PROTEIN EXBD"/>
    <property type="match status" value="1"/>
</dbReference>
<evidence type="ECO:0000256" key="13">
    <source>
        <dbReference type="SAM" id="Phobius"/>
    </source>
</evidence>
<dbReference type="PANTHER" id="PTHR30558">
    <property type="entry name" value="EXBD MEMBRANE COMPONENT OF PMF-DRIVEN MACROMOLECULE IMPORT SYSTEM"/>
    <property type="match status" value="1"/>
</dbReference>
<comment type="subunit">
    <text evidence="4">The accessory proteins ExbB and ExbD seem to form a complex with TonB.</text>
</comment>
<keyword evidence="5 12" id="KW-0813">Transport</keyword>
<accession>A0ABT1TL12</accession>
<keyword evidence="8 12" id="KW-0812">Transmembrane</keyword>
<keyword evidence="10 13" id="KW-1133">Transmembrane helix</keyword>
<comment type="caution">
    <text evidence="14">The sequence shown here is derived from an EMBL/GenBank/DDBJ whole genome shotgun (WGS) entry which is preliminary data.</text>
</comment>
<dbReference type="InterPro" id="IPR003400">
    <property type="entry name" value="ExbD"/>
</dbReference>
<evidence type="ECO:0000256" key="9">
    <source>
        <dbReference type="ARBA" id="ARBA00022927"/>
    </source>
</evidence>
<keyword evidence="6" id="KW-1003">Cell membrane</keyword>
<feature type="transmembrane region" description="Helical" evidence="13">
    <location>
        <begin position="20"/>
        <end position="39"/>
    </location>
</feature>
<protein>
    <submittedName>
        <fullName evidence="14">Biopolymer transporter ExbD</fullName>
    </submittedName>
</protein>
<keyword evidence="11 13" id="KW-0472">Membrane</keyword>
<dbReference type="Proteomes" id="UP001524499">
    <property type="component" value="Unassembled WGS sequence"/>
</dbReference>
<evidence type="ECO:0000313" key="14">
    <source>
        <dbReference type="EMBL" id="MCQ8105439.1"/>
    </source>
</evidence>
<evidence type="ECO:0000256" key="10">
    <source>
        <dbReference type="ARBA" id="ARBA00022989"/>
    </source>
</evidence>
<keyword evidence="9 12" id="KW-0653">Protein transport</keyword>